<dbReference type="EMBL" id="KX580902">
    <property type="protein sequence ID" value="AOS85608.1"/>
    <property type="molecule type" value="Genomic_DNA"/>
</dbReference>
<name>M4H5R4_NAEFO</name>
<comment type="similarity">
    <text evidence="1">Belongs to the universal ribosomal protein uS3 family.</text>
</comment>
<feature type="transmembrane region" description="Helical" evidence="4">
    <location>
        <begin position="114"/>
        <end position="133"/>
    </location>
</feature>
<gene>
    <name evidence="5" type="primary">rps3</name>
</gene>
<keyword evidence="2 5" id="KW-0689">Ribosomal protein</keyword>
<dbReference type="EMBL" id="KX580903">
    <property type="protein sequence ID" value="AOS85654.1"/>
    <property type="molecule type" value="Genomic_DNA"/>
</dbReference>
<reference evidence="7" key="3">
    <citation type="submission" date="2016-07" db="EMBL/GenBank/DDBJ databases">
        <title>genome sequences of Naegleria fowleri mitochondria.</title>
        <authorList>
            <person name="Greninger A.L."/>
            <person name="Jerome K."/>
            <person name="Dixon T."/>
        </authorList>
    </citation>
    <scope>NUCLEOTIDE SEQUENCE</scope>
    <source>
        <strain evidence="7">V419</strain>
    </source>
</reference>
<evidence type="ECO:0000256" key="4">
    <source>
        <dbReference type="SAM" id="Phobius"/>
    </source>
</evidence>
<evidence type="ECO:0000256" key="3">
    <source>
        <dbReference type="ARBA" id="ARBA00023274"/>
    </source>
</evidence>
<dbReference type="EMBL" id="JX174181">
    <property type="protein sequence ID" value="AFP72316.1"/>
    <property type="molecule type" value="Genomic_DNA"/>
</dbReference>
<dbReference type="SUPFAM" id="SSF54821">
    <property type="entry name" value="Ribosomal protein S3 C-terminal domain"/>
    <property type="match status" value="1"/>
</dbReference>
<reference evidence="6" key="2">
    <citation type="submission" date="2016-07" db="EMBL/GenBank/DDBJ databases">
        <title>genome sequence of Naegleria fowleri mitochondria.</title>
        <authorList>
            <person name="Greninger A.L."/>
            <person name="Jerome K."/>
            <person name="Dixon T."/>
        </authorList>
    </citation>
    <scope>NUCLEOTIDE SEQUENCE</scope>
    <source>
        <strain evidence="6">V511</strain>
    </source>
</reference>
<dbReference type="InterPro" id="IPR036419">
    <property type="entry name" value="Ribosomal_S3_C_sf"/>
</dbReference>
<evidence type="ECO:0000256" key="1">
    <source>
        <dbReference type="ARBA" id="ARBA00010761"/>
    </source>
</evidence>
<evidence type="ECO:0000313" key="5">
    <source>
        <dbReference type="EMBL" id="AFP72316.1"/>
    </source>
</evidence>
<dbReference type="Gene3D" id="3.30.1140.32">
    <property type="entry name" value="Ribosomal protein S3, C-terminal domain"/>
    <property type="match status" value="1"/>
</dbReference>
<geneLocation type="mitochondrion" evidence="5"/>
<evidence type="ECO:0000313" key="7">
    <source>
        <dbReference type="EMBL" id="AOS85654.1"/>
    </source>
</evidence>
<dbReference type="OMA" id="VESHHEN"/>
<evidence type="ECO:0000313" key="6">
    <source>
        <dbReference type="EMBL" id="AOS85608.1"/>
    </source>
</evidence>
<accession>M4H5R4</accession>
<sequence length="515" mass="63612">MSRISNLSNLRVPFFNSWKNTWYEDSKYYSLLFFRDFQVLQYFKGLFYRLKMLTDDVYLNYITNNYLFVNLNIYLYRFQIKKYFLSFFSEQYLLYSFMFRKNKIHKVNLRCNRVMYVHAFYSNSVLYFLYFFNRGINKRCIHKKYFYSSIININNRPKYKNNPIKFQLKKNIFYFFSFYRKKKKNNLKLLSLFYYVLRFFLFLSIKLTPSFILFRFFLLCYNKLLFLKQNFVYSMQYYPNKVLNHSYYFLKENYKRELSRDIFDERTFYDFFVYFFLYYFILNIEKTIYLFTGMRFIFLGSFYMYKKLPPLLSSKLVNDYVCLELEKGANLFRIFKSLQYIQLREKRKLKTELLNNFSKSFFEYYFIKRHSKIKQCFALLKRLNILSRKNKKKTSRKELYLNLNKSNFFLSFTKLRFLFDSLCQNEIMAKKYPLIGLRIECNGPPKKGRQARLVAYHQIIKNYKLFGKMPNKSILADIDYYQSFARAKQGSIGIKVWMFFYSKTYDSNYKLISIV</sequence>
<dbReference type="AlphaFoldDB" id="M4H5R4"/>
<proteinExistence type="inferred from homology"/>
<reference evidence="5" key="1">
    <citation type="journal article" date="2013" name="J. Eukaryot. Microbiol.">
        <title>The Mitochondrial Genome and a 60-kb Nuclear DNA Segment from Naegleria fowleri, the Causative Agent of Primary Amoebic Meningoencephalitis.</title>
        <authorList>
            <person name="Herman E.K."/>
            <person name="Greninger A.L."/>
            <person name="Visvesvara G.S."/>
            <person name="Marciano-Cabral F."/>
            <person name="Dacks J.B."/>
            <person name="Chiu C.Y."/>
        </authorList>
    </citation>
    <scope>NUCLEOTIDE SEQUENCE</scope>
</reference>
<dbReference type="RefSeq" id="YP_007890043.1">
    <property type="nucleotide sequence ID" value="NC_021104.1"/>
</dbReference>
<keyword evidence="4" id="KW-0812">Transmembrane</keyword>
<dbReference type="GeneID" id="15332082"/>
<protein>
    <submittedName>
        <fullName evidence="5">Ribosomal protein S3</fullName>
    </submittedName>
</protein>
<keyword evidence="4" id="KW-1133">Transmembrane helix</keyword>
<feature type="transmembrane region" description="Helical" evidence="4">
    <location>
        <begin position="266"/>
        <end position="282"/>
    </location>
</feature>
<evidence type="ECO:0000256" key="2">
    <source>
        <dbReference type="ARBA" id="ARBA00022980"/>
    </source>
</evidence>
<keyword evidence="4" id="KW-0472">Membrane</keyword>
<keyword evidence="3" id="KW-0687">Ribonucleoprotein</keyword>
<organism evidence="5">
    <name type="scientific">Naegleria fowleri</name>
    <name type="common">Brain eating amoeba</name>
    <dbReference type="NCBI Taxonomy" id="5763"/>
    <lineage>
        <taxon>Eukaryota</taxon>
        <taxon>Discoba</taxon>
        <taxon>Heterolobosea</taxon>
        <taxon>Tetramitia</taxon>
        <taxon>Eutetramitia</taxon>
        <taxon>Vahlkampfiidae</taxon>
        <taxon>Naegleria</taxon>
    </lineage>
</organism>
<dbReference type="GO" id="GO:1990904">
    <property type="term" value="C:ribonucleoprotein complex"/>
    <property type="evidence" value="ECO:0007669"/>
    <property type="project" value="UniProtKB-KW"/>
</dbReference>
<feature type="transmembrane region" description="Helical" evidence="4">
    <location>
        <begin position="58"/>
        <end position="76"/>
    </location>
</feature>
<keyword evidence="5" id="KW-0496">Mitochondrion</keyword>
<dbReference type="GO" id="GO:0005840">
    <property type="term" value="C:ribosome"/>
    <property type="evidence" value="ECO:0007669"/>
    <property type="project" value="UniProtKB-KW"/>
</dbReference>
<feature type="transmembrane region" description="Helical" evidence="4">
    <location>
        <begin position="187"/>
        <end position="205"/>
    </location>
</feature>